<dbReference type="InterPro" id="IPR023509">
    <property type="entry name" value="DTD-like_sf"/>
</dbReference>
<evidence type="ECO:0000313" key="2">
    <source>
        <dbReference type="EMBL" id="SVA08376.1"/>
    </source>
</evidence>
<dbReference type="NCBIfam" id="TIGR00256">
    <property type="entry name" value="D-aminoacyl-tRNA deacylase"/>
    <property type="match status" value="1"/>
</dbReference>
<dbReference type="AlphaFoldDB" id="A0A381SWQ2"/>
<dbReference type="PANTHER" id="PTHR10472:SF5">
    <property type="entry name" value="D-AMINOACYL-TRNA DEACYLASE 1"/>
    <property type="match status" value="1"/>
</dbReference>
<dbReference type="GO" id="GO:0051500">
    <property type="term" value="F:D-tyrosyl-tRNA(Tyr) deacylase activity"/>
    <property type="evidence" value="ECO:0007669"/>
    <property type="project" value="TreeGrafter"/>
</dbReference>
<proteinExistence type="inferred from homology"/>
<feature type="non-terminal residue" evidence="2">
    <location>
        <position position="1"/>
    </location>
</feature>
<protein>
    <recommendedName>
        <fullName evidence="3">D-tyrosyl-tRNA(Tyr) deacylase</fullName>
    </recommendedName>
</protein>
<dbReference type="PANTHER" id="PTHR10472">
    <property type="entry name" value="D-TYROSYL-TRNA TYR DEACYLASE"/>
    <property type="match status" value="1"/>
</dbReference>
<dbReference type="InterPro" id="IPR003732">
    <property type="entry name" value="Daa-tRNA_deacyls_DTD"/>
</dbReference>
<dbReference type="GO" id="GO:0005737">
    <property type="term" value="C:cytoplasm"/>
    <property type="evidence" value="ECO:0007669"/>
    <property type="project" value="InterPro"/>
</dbReference>
<reference evidence="2" key="1">
    <citation type="submission" date="2018-05" db="EMBL/GenBank/DDBJ databases">
        <authorList>
            <person name="Lanie J.A."/>
            <person name="Ng W.-L."/>
            <person name="Kazmierczak K.M."/>
            <person name="Andrzejewski T.M."/>
            <person name="Davidsen T.M."/>
            <person name="Wayne K.J."/>
            <person name="Tettelin H."/>
            <person name="Glass J.I."/>
            <person name="Rusch D."/>
            <person name="Podicherti R."/>
            <person name="Tsui H.-C.T."/>
            <person name="Winkler M.E."/>
        </authorList>
    </citation>
    <scope>NUCLEOTIDE SEQUENCE</scope>
</reference>
<comment type="similarity">
    <text evidence="1">Belongs to the DTD family.</text>
</comment>
<gene>
    <name evidence="2" type="ORF">METZ01_LOCUS61230</name>
</gene>
<organism evidence="2">
    <name type="scientific">marine metagenome</name>
    <dbReference type="NCBI Taxonomy" id="408172"/>
    <lineage>
        <taxon>unclassified sequences</taxon>
        <taxon>metagenomes</taxon>
        <taxon>ecological metagenomes</taxon>
    </lineage>
</organism>
<sequence>DTEEDIKYIVDKTLSMRVFPEKSGASGFDQSVQEVNGGLLLISQFTLYASTRKGRRPSFIDAAHRDVAQRLFDKTVQAFHCSGLRTETGVFGASMSVKIDNAGPFTILLDSSDRNTSRRR</sequence>
<dbReference type="Pfam" id="PF02580">
    <property type="entry name" value="Tyr_Deacylase"/>
    <property type="match status" value="1"/>
</dbReference>
<dbReference type="Gene3D" id="3.50.80.10">
    <property type="entry name" value="D-tyrosyl-tRNA(Tyr) deacylase"/>
    <property type="match status" value="1"/>
</dbReference>
<dbReference type="SUPFAM" id="SSF69500">
    <property type="entry name" value="DTD-like"/>
    <property type="match status" value="1"/>
</dbReference>
<evidence type="ECO:0008006" key="3">
    <source>
        <dbReference type="Google" id="ProtNLM"/>
    </source>
</evidence>
<evidence type="ECO:0000256" key="1">
    <source>
        <dbReference type="ARBA" id="ARBA00009673"/>
    </source>
</evidence>
<accession>A0A381SWQ2</accession>
<dbReference type="EMBL" id="UINC01003679">
    <property type="protein sequence ID" value="SVA08376.1"/>
    <property type="molecule type" value="Genomic_DNA"/>
</dbReference>
<name>A0A381SWQ2_9ZZZZ</name>